<dbReference type="Proteomes" id="UP000036403">
    <property type="component" value="Unassembled WGS sequence"/>
</dbReference>
<feature type="non-terminal residue" evidence="2">
    <location>
        <position position="1"/>
    </location>
</feature>
<dbReference type="Gene3D" id="3.10.10.10">
    <property type="entry name" value="HIV Type 1 Reverse Transcriptase, subunit A, domain 1"/>
    <property type="match status" value="1"/>
</dbReference>
<name>A0A0J7K2B3_LASNI</name>
<gene>
    <name evidence="2" type="ORF">RF55_17743</name>
</gene>
<evidence type="ECO:0000313" key="3">
    <source>
        <dbReference type="Proteomes" id="UP000036403"/>
    </source>
</evidence>
<reference evidence="2 3" key="1">
    <citation type="submission" date="2015-04" db="EMBL/GenBank/DDBJ databases">
        <title>Lasius niger genome sequencing.</title>
        <authorList>
            <person name="Konorov E.A."/>
            <person name="Nikitin M.A."/>
            <person name="Kirill M.V."/>
            <person name="Chang P."/>
        </authorList>
    </citation>
    <scope>NUCLEOTIDE SEQUENCE [LARGE SCALE GENOMIC DNA]</scope>
    <source>
        <tissue evidence="2">Whole</tissue>
    </source>
</reference>
<feature type="region of interest" description="Disordered" evidence="1">
    <location>
        <begin position="728"/>
        <end position="747"/>
    </location>
</feature>
<dbReference type="STRING" id="67767.A0A0J7K2B3"/>
<dbReference type="EMBL" id="LBMM01016388">
    <property type="protein sequence ID" value="KMQ84439.1"/>
    <property type="molecule type" value="Genomic_DNA"/>
</dbReference>
<dbReference type="AlphaFoldDB" id="A0A0J7K2B3"/>
<dbReference type="InterPro" id="IPR043502">
    <property type="entry name" value="DNA/RNA_pol_sf"/>
</dbReference>
<dbReference type="InterPro" id="IPR008042">
    <property type="entry name" value="Retrotrans_Pao"/>
</dbReference>
<protein>
    <submittedName>
        <fullName evidence="2">Gag-pol polyprotein</fullName>
    </submittedName>
</protein>
<dbReference type="PaxDb" id="67767-A0A0J7K2B3"/>
<sequence>ELSFITEDIVQRAQLTRTAALIPLIGIGGTYSGRTKGSVTIQLQSIHDSESNCQLRAFVLPRLTAKLPPFSVKSPSWPHISGLLLADPEYSLSGPIHVIIGSDNYYSIIKSGLILGDSSSPTAQQTIFGWVLCGPISTGNTLISAQAHHCSPDLDLQNLILKFWKQEELPDSTKEVLNEEEEECERHFSSIFSRDATGRYVVRLPLKSDPTALGESRFKALGCLNKLSQRLSIKSTFKQLYEDFMDEYKKMGHIIEVDASSDRSPLAHYLPHHGVLRESSRTTKLRVVFNASSRTTTGLSLNDILHAGAKLQTDICDILLWIRTHKVLFSADIVKMFRQIALHPDDWDLQRILWYGKDNQPLDYRLTTVTYGLNCAPFLALRTLLQLVNDEGHRFPKAIIPMTKGRYVDDIFGGADSQSEAREVIQQTIQLCSTRGFPLQKWSSNCPELLSESEEATDIKIEPAHFKILGLVWRPSSDTLHFFSVLQDTPTFTKRAIASDIAKLYDPLGLISPILIRAKIILQELWLLKAGWDEPLPTEFQERWRAFRQQLLQLESLSIPRWLGVVRFNPSRIEIHGFSDASQLAMAAAVYLKVPDINNVNTHLVQLVCSKTKVAPLKRLTIPRLELTAALLLARLITKITKALELPEVLVFCWSDSSVTLTWISGHPSRWKDFVRNRVSAIQETLPNVPWRYVPGKENPADLASRGLKPEQLAHQDLWWKGPKWLAEPQDSWPSPEQRPTPDSNLEERPGHALIIAVRQPSCWDLLYKYSSLIKLLRVIAVCRRFISCLQKKLQSPSSKSPLTPTEIQQCRDLWIKMAYFEWEDVFTMRRSI</sequence>
<evidence type="ECO:0000256" key="1">
    <source>
        <dbReference type="SAM" id="MobiDB-lite"/>
    </source>
</evidence>
<organism evidence="2 3">
    <name type="scientific">Lasius niger</name>
    <name type="common">Black garden ant</name>
    <dbReference type="NCBI Taxonomy" id="67767"/>
    <lineage>
        <taxon>Eukaryota</taxon>
        <taxon>Metazoa</taxon>
        <taxon>Ecdysozoa</taxon>
        <taxon>Arthropoda</taxon>
        <taxon>Hexapoda</taxon>
        <taxon>Insecta</taxon>
        <taxon>Pterygota</taxon>
        <taxon>Neoptera</taxon>
        <taxon>Endopterygota</taxon>
        <taxon>Hymenoptera</taxon>
        <taxon>Apocrita</taxon>
        <taxon>Aculeata</taxon>
        <taxon>Formicoidea</taxon>
        <taxon>Formicidae</taxon>
        <taxon>Formicinae</taxon>
        <taxon>Lasius</taxon>
        <taxon>Lasius</taxon>
    </lineage>
</organism>
<dbReference type="Gene3D" id="3.30.70.270">
    <property type="match status" value="1"/>
</dbReference>
<comment type="caution">
    <text evidence="2">The sequence shown here is derived from an EMBL/GenBank/DDBJ whole genome shotgun (WGS) entry which is preliminary data.</text>
</comment>
<keyword evidence="3" id="KW-1185">Reference proteome</keyword>
<dbReference type="PANTHER" id="PTHR47331">
    <property type="entry name" value="PHD-TYPE DOMAIN-CONTAINING PROTEIN"/>
    <property type="match status" value="1"/>
</dbReference>
<dbReference type="PANTHER" id="PTHR47331:SF5">
    <property type="entry name" value="RIBONUCLEASE H"/>
    <property type="match status" value="1"/>
</dbReference>
<dbReference type="OrthoDB" id="8045623at2759"/>
<dbReference type="SUPFAM" id="SSF56672">
    <property type="entry name" value="DNA/RNA polymerases"/>
    <property type="match status" value="1"/>
</dbReference>
<dbReference type="InterPro" id="IPR043128">
    <property type="entry name" value="Rev_trsase/Diguanyl_cyclase"/>
</dbReference>
<accession>A0A0J7K2B3</accession>
<dbReference type="Pfam" id="PF05380">
    <property type="entry name" value="Peptidase_A17"/>
    <property type="match status" value="1"/>
</dbReference>
<dbReference type="GO" id="GO:0071897">
    <property type="term" value="P:DNA biosynthetic process"/>
    <property type="evidence" value="ECO:0007669"/>
    <property type="project" value="UniProtKB-ARBA"/>
</dbReference>
<proteinExistence type="predicted"/>
<evidence type="ECO:0000313" key="2">
    <source>
        <dbReference type="EMBL" id="KMQ84439.1"/>
    </source>
</evidence>